<dbReference type="Pfam" id="PF13361">
    <property type="entry name" value="UvrD_C"/>
    <property type="match status" value="2"/>
</dbReference>
<comment type="catalytic activity">
    <reaction evidence="12">
        <text>Couples ATP hydrolysis with the unwinding of duplex DNA by translocating in the 3'-5' direction.</text>
        <dbReference type="EC" id="5.6.2.4"/>
    </reaction>
</comment>
<dbReference type="Pfam" id="PF00580">
    <property type="entry name" value="UvrD-helicase"/>
    <property type="match status" value="1"/>
</dbReference>
<sequence>MGLRIFRGRRGEHGHEHRQLKEIVKLLRDEYEDETVFVLTNVRVPHGELDCVVLVPAGPVILELKAYRGEITGSENGSWEVRTAEGAVVPLKKNLFEQLERERFSFLDKLLPIRAKCFPEIDEKYVRRVGAWGYFEAGSRYPDGQINAPAYPWFAVVTAETLLERLRFLNTGYTLLPVDMEAIVLELRLEEYDLETDRAIPAEQPVSPVIPVTTAPPPARPAPSPVRLPRPAPPQPCIAGPLPEELVLDSPRPLSPSQRAAVRSRNARIRVIAGAGAGKTETLTRKIVHLLLVEQVDPASIVAFTFTKKAAQSMKTRIYDRVAHLGGEEACSRLGEMYVGTIHAYCLSLLRDYCGYGNWGELDENQEMAFLLRVGWDCHFPDGGNYPRKCEAFLRNLNVFYAEMLDRSVLREQAPEFIASFEVYEDALERHRLLTFNRMIQVAVEELERHPGLAANIKYLIVDEYQDINRAQERLIRLLGKNARTFVVGDPRQTIYQWRGSDERCFEQFAEGLDPEEVTIAENRRSGTVILDVANAVAGGFVGRYDPLTGVRDVPGGAYVVGCSSDVGEAQWIADQIERYVDAGKCRYSDIGILLRSVTTSAPVFIDEFRKRGIPFVVGGKVGLFRRPEVLCVAKLFMWVPKGGYFQKSRYNFNELYIDDDLLYSGCRDWKAVIPGGILPDDLVERLSLWKAAAADEAYPDLISMYYDLLNTLGYQQLNPQDPHDAIALANLGRFAKLLTDFESVNRFGGAPREWDQLLAWLCEYINAYATSAYDEQSPDDIRGIEAVQIMTVHQAKGLEWPVVFVPALVDGRFPSGMAGKPQEWLIPRELFDVEKYEGDLESERKLFYVAITRAKDLLVASCFTSQNGRPKGMSVFAQDFAGAEEVTFLGESDALPFHAIPAVGEGDELQTYTAGELITYGKCPHLYRLRQIWGYEPPLSDLIGYGKALHACMGEAAAMIRDGDNPITAVARAVDQHFFMPYVDGARLEKLKADARAKLLKFSSDHTEDLRGIREVEARVEFPMEHATVAGRVDLVLQQGDGLEVRDYKTSGKVVTPDEAALQIRLYALGLQSCGKKVGSASLAFLQDSSVVPVNVEADRLDAARATAQNYIQGINSRDFPAKPGPFCSRCDYGVICCWKAR</sequence>
<feature type="binding site" evidence="15">
    <location>
        <begin position="273"/>
        <end position="280"/>
    </location>
    <ligand>
        <name>ATP</name>
        <dbReference type="ChEBI" id="CHEBI:30616"/>
    </ligand>
</feature>
<keyword evidence="8 15" id="KW-0067">ATP-binding</keyword>
<keyword evidence="5 15" id="KW-0378">Hydrolase</keyword>
<feature type="compositionally biased region" description="Pro residues" evidence="16">
    <location>
        <begin position="214"/>
        <end position="228"/>
    </location>
</feature>
<evidence type="ECO:0000256" key="14">
    <source>
        <dbReference type="ARBA" id="ARBA00048988"/>
    </source>
</evidence>
<dbReference type="Pfam" id="PF08378">
    <property type="entry name" value="NERD"/>
    <property type="match status" value="1"/>
</dbReference>
<evidence type="ECO:0000256" key="4">
    <source>
        <dbReference type="ARBA" id="ARBA00022763"/>
    </source>
</evidence>
<feature type="domain" description="UvrD-like helicase ATP-binding" evidence="17">
    <location>
        <begin position="252"/>
        <end position="527"/>
    </location>
</feature>
<evidence type="ECO:0000256" key="5">
    <source>
        <dbReference type="ARBA" id="ARBA00022801"/>
    </source>
</evidence>
<keyword evidence="4" id="KW-0227">DNA damage</keyword>
<comment type="similarity">
    <text evidence="1">Belongs to the helicase family. UvrD subfamily.</text>
</comment>
<keyword evidence="3 15" id="KW-0547">Nucleotide-binding</keyword>
<evidence type="ECO:0000259" key="17">
    <source>
        <dbReference type="PROSITE" id="PS51198"/>
    </source>
</evidence>
<dbReference type="InterPro" id="IPR014016">
    <property type="entry name" value="UvrD-like_ATP-bd"/>
</dbReference>
<dbReference type="EC" id="5.6.2.4" evidence="13"/>
<reference evidence="19 20" key="1">
    <citation type="submission" date="2020-05" db="EMBL/GenBank/DDBJ databases">
        <title>Isolation and characterization of methanoarchaea from a cold seep at offshore SW Taiwan.</title>
        <authorList>
            <person name="Chen Y.-W."/>
            <person name="Chen S.-C."/>
            <person name="Lai M.-C."/>
        </authorList>
    </citation>
    <scope>NUCLEOTIDE SEQUENCE [LARGE SCALE GENOMIC DNA]</scope>
    <source>
        <strain evidence="19 20">YWC-01</strain>
    </source>
</reference>
<evidence type="ECO:0000256" key="6">
    <source>
        <dbReference type="ARBA" id="ARBA00022806"/>
    </source>
</evidence>
<feature type="domain" description="UvrD-like helicase C-terminal" evidence="18">
    <location>
        <begin position="528"/>
        <end position="798"/>
    </location>
</feature>
<dbReference type="EMBL" id="JABFFQ010000006">
    <property type="protein sequence ID" value="MDV4343302.1"/>
    <property type="molecule type" value="Genomic_DNA"/>
</dbReference>
<evidence type="ECO:0000256" key="11">
    <source>
        <dbReference type="ARBA" id="ARBA00023235"/>
    </source>
</evidence>
<dbReference type="Gene3D" id="3.40.50.300">
    <property type="entry name" value="P-loop containing nucleotide triphosphate hydrolases"/>
    <property type="match status" value="3"/>
</dbReference>
<protein>
    <recommendedName>
        <fullName evidence="13">DNA 3'-5' helicase</fullName>
        <ecNumber evidence="13">5.6.2.4</ecNumber>
    </recommendedName>
</protein>
<dbReference type="InterPro" id="IPR013986">
    <property type="entry name" value="DExx_box_DNA_helicase_dom_sf"/>
</dbReference>
<dbReference type="PANTHER" id="PTHR11070:SF2">
    <property type="entry name" value="ATP-DEPENDENT DNA HELICASE SRS2"/>
    <property type="match status" value="1"/>
</dbReference>
<feature type="region of interest" description="Disordered" evidence="16">
    <location>
        <begin position="208"/>
        <end position="228"/>
    </location>
</feature>
<dbReference type="SUPFAM" id="SSF52540">
    <property type="entry name" value="P-loop containing nucleoside triphosphate hydrolases"/>
    <property type="match status" value="1"/>
</dbReference>
<evidence type="ECO:0000256" key="16">
    <source>
        <dbReference type="SAM" id="MobiDB-lite"/>
    </source>
</evidence>
<comment type="catalytic activity">
    <reaction evidence="14">
        <text>ATP + H2O = ADP + phosphate + H(+)</text>
        <dbReference type="Rhea" id="RHEA:13065"/>
        <dbReference type="ChEBI" id="CHEBI:15377"/>
        <dbReference type="ChEBI" id="CHEBI:15378"/>
        <dbReference type="ChEBI" id="CHEBI:30616"/>
        <dbReference type="ChEBI" id="CHEBI:43474"/>
        <dbReference type="ChEBI" id="CHEBI:456216"/>
        <dbReference type="EC" id="5.6.2.4"/>
    </reaction>
</comment>
<dbReference type="Gene3D" id="1.10.486.10">
    <property type="entry name" value="PCRA, domain 4"/>
    <property type="match status" value="2"/>
</dbReference>
<evidence type="ECO:0000256" key="12">
    <source>
        <dbReference type="ARBA" id="ARBA00034617"/>
    </source>
</evidence>
<dbReference type="InterPro" id="IPR011604">
    <property type="entry name" value="PDDEXK-like_dom_sf"/>
</dbReference>
<evidence type="ECO:0000256" key="8">
    <source>
        <dbReference type="ARBA" id="ARBA00022840"/>
    </source>
</evidence>
<dbReference type="PROSITE" id="PS51217">
    <property type="entry name" value="UVRD_HELICASE_CTER"/>
    <property type="match status" value="1"/>
</dbReference>
<evidence type="ECO:0000259" key="18">
    <source>
        <dbReference type="PROSITE" id="PS51217"/>
    </source>
</evidence>
<keyword evidence="20" id="KW-1185">Reference proteome</keyword>
<keyword evidence="10" id="KW-0234">DNA repair</keyword>
<keyword evidence="9" id="KW-0238">DNA-binding</keyword>
<dbReference type="PROSITE" id="PS51198">
    <property type="entry name" value="UVRD_HELICASE_ATP_BIND"/>
    <property type="match status" value="1"/>
</dbReference>
<organism evidence="19 20">
    <name type="scientific">Methanoculleus nereidis</name>
    <dbReference type="NCBI Taxonomy" id="2735141"/>
    <lineage>
        <taxon>Archaea</taxon>
        <taxon>Methanobacteriati</taxon>
        <taxon>Methanobacteriota</taxon>
        <taxon>Stenosarchaea group</taxon>
        <taxon>Methanomicrobia</taxon>
        <taxon>Methanomicrobiales</taxon>
        <taxon>Methanomicrobiaceae</taxon>
        <taxon>Methanoculleus</taxon>
    </lineage>
</organism>
<dbReference type="InterPro" id="IPR038726">
    <property type="entry name" value="PDDEXK_AddAB-type"/>
</dbReference>
<evidence type="ECO:0000256" key="3">
    <source>
        <dbReference type="ARBA" id="ARBA00022741"/>
    </source>
</evidence>
<evidence type="ECO:0000256" key="13">
    <source>
        <dbReference type="ARBA" id="ARBA00034808"/>
    </source>
</evidence>
<evidence type="ECO:0000256" key="10">
    <source>
        <dbReference type="ARBA" id="ARBA00023204"/>
    </source>
</evidence>
<keyword evidence="2" id="KW-0540">Nuclease</keyword>
<dbReference type="Pfam" id="PF12705">
    <property type="entry name" value="PDDEXK_1"/>
    <property type="match status" value="1"/>
</dbReference>
<evidence type="ECO:0000313" key="20">
    <source>
        <dbReference type="Proteomes" id="UP001273768"/>
    </source>
</evidence>
<accession>A0ABU3Z3A5</accession>
<dbReference type="Gene3D" id="3.90.320.10">
    <property type="match status" value="1"/>
</dbReference>
<dbReference type="Proteomes" id="UP001273768">
    <property type="component" value="Unassembled WGS sequence"/>
</dbReference>
<keyword evidence="11" id="KW-0413">Isomerase</keyword>
<comment type="caution">
    <text evidence="19">The sequence shown here is derived from an EMBL/GenBank/DDBJ whole genome shotgun (WGS) entry which is preliminary data.</text>
</comment>
<evidence type="ECO:0000256" key="1">
    <source>
        <dbReference type="ARBA" id="ARBA00009922"/>
    </source>
</evidence>
<evidence type="ECO:0000256" key="7">
    <source>
        <dbReference type="ARBA" id="ARBA00022839"/>
    </source>
</evidence>
<dbReference type="InterPro" id="IPR027417">
    <property type="entry name" value="P-loop_NTPase"/>
</dbReference>
<dbReference type="InterPro" id="IPR011528">
    <property type="entry name" value="NERD"/>
</dbReference>
<dbReference type="PANTHER" id="PTHR11070">
    <property type="entry name" value="UVRD / RECB / PCRA DNA HELICASE FAMILY MEMBER"/>
    <property type="match status" value="1"/>
</dbReference>
<keyword evidence="6 15" id="KW-0347">Helicase</keyword>
<dbReference type="Gene3D" id="1.10.10.160">
    <property type="match status" value="1"/>
</dbReference>
<evidence type="ECO:0000256" key="9">
    <source>
        <dbReference type="ARBA" id="ARBA00023125"/>
    </source>
</evidence>
<dbReference type="InterPro" id="IPR000212">
    <property type="entry name" value="DNA_helicase_UvrD/REP"/>
</dbReference>
<keyword evidence="7" id="KW-0269">Exonuclease</keyword>
<proteinExistence type="inferred from homology"/>
<evidence type="ECO:0000256" key="15">
    <source>
        <dbReference type="PROSITE-ProRule" id="PRU00560"/>
    </source>
</evidence>
<dbReference type="RefSeq" id="WP_317296489.1">
    <property type="nucleotide sequence ID" value="NZ_JABFFQ010000006.1"/>
</dbReference>
<name>A0ABU3Z3A5_9EURY</name>
<evidence type="ECO:0000313" key="19">
    <source>
        <dbReference type="EMBL" id="MDV4343302.1"/>
    </source>
</evidence>
<evidence type="ECO:0000256" key="2">
    <source>
        <dbReference type="ARBA" id="ARBA00022722"/>
    </source>
</evidence>
<dbReference type="CDD" id="cd17932">
    <property type="entry name" value="DEXQc_UvrD"/>
    <property type="match status" value="1"/>
</dbReference>
<dbReference type="InterPro" id="IPR014017">
    <property type="entry name" value="DNA_helicase_UvrD-like_C"/>
</dbReference>
<gene>
    <name evidence="19" type="ORF">HL657_09030</name>
</gene>